<dbReference type="Gene3D" id="3.40.190.150">
    <property type="entry name" value="Bordetella uptake gene, domain 1"/>
    <property type="match status" value="1"/>
</dbReference>
<comment type="caution">
    <text evidence="3">The sequence shown here is derived from an EMBL/GenBank/DDBJ whole genome shotgun (WGS) entry which is preliminary data.</text>
</comment>
<evidence type="ECO:0000313" key="3">
    <source>
        <dbReference type="EMBL" id="NYT49994.1"/>
    </source>
</evidence>
<dbReference type="Pfam" id="PF03401">
    <property type="entry name" value="TctC"/>
    <property type="match status" value="1"/>
</dbReference>
<dbReference type="PANTHER" id="PTHR42928">
    <property type="entry name" value="TRICARBOXYLATE-BINDING PROTEIN"/>
    <property type="match status" value="1"/>
</dbReference>
<name>A0A853FVG1_9BURK</name>
<comment type="similarity">
    <text evidence="1">Belongs to the UPF0065 (bug) family.</text>
</comment>
<accession>A0A853FVG1</accession>
<dbReference type="RefSeq" id="WP_180155463.1">
    <property type="nucleotide sequence ID" value="NZ_JACCEM010000005.1"/>
</dbReference>
<proteinExistence type="inferred from homology"/>
<protein>
    <submittedName>
        <fullName evidence="3">Tripartite tricarboxylate transporter substrate binding protein</fullName>
    </submittedName>
</protein>
<gene>
    <name evidence="3" type="ORF">H0A72_11800</name>
</gene>
<evidence type="ECO:0000256" key="1">
    <source>
        <dbReference type="ARBA" id="ARBA00006987"/>
    </source>
</evidence>
<reference evidence="3 4" key="1">
    <citation type="submission" date="2020-07" db="EMBL/GenBank/DDBJ databases">
        <title>Taxonomic revisions and descriptions of new bacterial species based on genomic comparisons in the high-G+C-content subgroup of the family Alcaligenaceae.</title>
        <authorList>
            <person name="Szabo A."/>
            <person name="Felfoldi T."/>
        </authorList>
    </citation>
    <scope>NUCLEOTIDE SEQUENCE [LARGE SCALE GENOMIC DNA]</scope>
    <source>
        <strain evidence="3 4">LMG 24012</strain>
    </source>
</reference>
<keyword evidence="4" id="KW-1185">Reference proteome</keyword>
<dbReference type="AlphaFoldDB" id="A0A853FVG1"/>
<dbReference type="PIRSF" id="PIRSF017082">
    <property type="entry name" value="YflP"/>
    <property type="match status" value="1"/>
</dbReference>
<sequence length="319" mass="33663">MLASFATVSLAWLSSAANANTYPSKPITVIVPFAAGGPTDASARAVASALAQEMGKSFVVENVPGAGGSIGTARAAAASPDGYTLLWGTGSGLSILPNLKPLSYDARKSFAPISMVLSAPFVFAASPRLEVKTIEEFVALGKSRPMELNYSSSGTGGTAHMIGELFNMKAGIEAVHVPYNGGAPMMHALLAGDVDYAFDTPTSIVPLAEDKRIIPLAVTSLKRWPALPDVRTLDEIGYKDFDATTWFGLLAPASTPADRIELISKSVQKVLANPETRGKLEKSGFFVDGTTPAEFAKKIDEDTKLWAELIQNAKIKITN</sequence>
<feature type="signal peptide" evidence="2">
    <location>
        <begin position="1"/>
        <end position="19"/>
    </location>
</feature>
<evidence type="ECO:0000256" key="2">
    <source>
        <dbReference type="SAM" id="SignalP"/>
    </source>
</evidence>
<dbReference type="Gene3D" id="3.40.190.10">
    <property type="entry name" value="Periplasmic binding protein-like II"/>
    <property type="match status" value="1"/>
</dbReference>
<dbReference type="InterPro" id="IPR005064">
    <property type="entry name" value="BUG"/>
</dbReference>
<dbReference type="EMBL" id="JACCEM010000005">
    <property type="protein sequence ID" value="NYT49994.1"/>
    <property type="molecule type" value="Genomic_DNA"/>
</dbReference>
<dbReference type="Proteomes" id="UP000559809">
    <property type="component" value="Unassembled WGS sequence"/>
</dbReference>
<dbReference type="CDD" id="cd07012">
    <property type="entry name" value="PBP2_Bug_TTT"/>
    <property type="match status" value="1"/>
</dbReference>
<dbReference type="PANTHER" id="PTHR42928:SF5">
    <property type="entry name" value="BLR1237 PROTEIN"/>
    <property type="match status" value="1"/>
</dbReference>
<keyword evidence="2" id="KW-0732">Signal</keyword>
<feature type="chain" id="PRO_5032312126" evidence="2">
    <location>
        <begin position="20"/>
        <end position="319"/>
    </location>
</feature>
<organism evidence="3 4">
    <name type="scientific">Parapusillimonas granuli</name>
    <dbReference type="NCBI Taxonomy" id="380911"/>
    <lineage>
        <taxon>Bacteria</taxon>
        <taxon>Pseudomonadati</taxon>
        <taxon>Pseudomonadota</taxon>
        <taxon>Betaproteobacteria</taxon>
        <taxon>Burkholderiales</taxon>
        <taxon>Alcaligenaceae</taxon>
        <taxon>Parapusillimonas</taxon>
    </lineage>
</organism>
<dbReference type="SUPFAM" id="SSF53850">
    <property type="entry name" value="Periplasmic binding protein-like II"/>
    <property type="match status" value="1"/>
</dbReference>
<evidence type="ECO:0000313" key="4">
    <source>
        <dbReference type="Proteomes" id="UP000559809"/>
    </source>
</evidence>
<dbReference type="InterPro" id="IPR042100">
    <property type="entry name" value="Bug_dom1"/>
</dbReference>